<feature type="region of interest" description="Disordered" evidence="1">
    <location>
        <begin position="1"/>
        <end position="20"/>
    </location>
</feature>
<dbReference type="Proteomes" id="UP000217199">
    <property type="component" value="Unassembled WGS sequence"/>
</dbReference>
<dbReference type="InParanoid" id="A0A286U6C5"/>
<feature type="compositionally biased region" description="Polar residues" evidence="1">
    <location>
        <begin position="7"/>
        <end position="20"/>
    </location>
</feature>
<name>A0A286U6C5_9AGAM</name>
<dbReference type="AlphaFoldDB" id="A0A286U6C5"/>
<sequence length="71" mass="7889">MFHQVLDGSTLTNLTTSSPDGQFHASIFLTISTALKAYSMFSDLPHLVYRRAESLPKLGIVVGYRKMGSRK</sequence>
<evidence type="ECO:0000313" key="2">
    <source>
        <dbReference type="EMBL" id="PAV15079.1"/>
    </source>
</evidence>
<keyword evidence="3" id="KW-1185">Reference proteome</keyword>
<comment type="caution">
    <text evidence="2">The sequence shown here is derived from an EMBL/GenBank/DDBJ whole genome shotgun (WGS) entry which is preliminary data.</text>
</comment>
<protein>
    <submittedName>
        <fullName evidence="2">Uncharacterized protein</fullName>
    </submittedName>
</protein>
<accession>A0A286U6C5</accession>
<evidence type="ECO:0000313" key="3">
    <source>
        <dbReference type="Proteomes" id="UP000217199"/>
    </source>
</evidence>
<proteinExistence type="predicted"/>
<gene>
    <name evidence="2" type="ORF">PNOK_0963200</name>
</gene>
<reference evidence="2 3" key="1">
    <citation type="journal article" date="2017" name="Mol. Ecol.">
        <title>Comparative and population genomic landscape of Phellinus noxius: A hypervariable fungus causing root rot in trees.</title>
        <authorList>
            <person name="Chung C.L."/>
            <person name="Lee T.J."/>
            <person name="Akiba M."/>
            <person name="Lee H.H."/>
            <person name="Kuo T.H."/>
            <person name="Liu D."/>
            <person name="Ke H.M."/>
            <person name="Yokoi T."/>
            <person name="Roa M.B."/>
            <person name="Lu M.J."/>
            <person name="Chang Y.Y."/>
            <person name="Ann P.J."/>
            <person name="Tsai J.N."/>
            <person name="Chen C.Y."/>
            <person name="Tzean S.S."/>
            <person name="Ota Y."/>
            <person name="Hattori T."/>
            <person name="Sahashi N."/>
            <person name="Liou R.F."/>
            <person name="Kikuchi T."/>
            <person name="Tsai I.J."/>
        </authorList>
    </citation>
    <scope>NUCLEOTIDE SEQUENCE [LARGE SCALE GENOMIC DNA]</scope>
    <source>
        <strain evidence="2 3">FFPRI411160</strain>
    </source>
</reference>
<dbReference type="EMBL" id="NBII01000011">
    <property type="protein sequence ID" value="PAV15079.1"/>
    <property type="molecule type" value="Genomic_DNA"/>
</dbReference>
<organism evidence="2 3">
    <name type="scientific">Pyrrhoderma noxium</name>
    <dbReference type="NCBI Taxonomy" id="2282107"/>
    <lineage>
        <taxon>Eukaryota</taxon>
        <taxon>Fungi</taxon>
        <taxon>Dikarya</taxon>
        <taxon>Basidiomycota</taxon>
        <taxon>Agaricomycotina</taxon>
        <taxon>Agaricomycetes</taxon>
        <taxon>Hymenochaetales</taxon>
        <taxon>Hymenochaetaceae</taxon>
        <taxon>Pyrrhoderma</taxon>
    </lineage>
</organism>
<evidence type="ECO:0000256" key="1">
    <source>
        <dbReference type="SAM" id="MobiDB-lite"/>
    </source>
</evidence>